<sequence>GFPSQACSHLTPLSGVQVDGVVLESAYRNIREAARNNYMARLFYYFPGFEFILSDSLNLSNLFFSTDENLKIMSCPLLLLHAEDDDVLSVHEGRKVFEIARNTYKDKTKVKLIIFPKKLGLGHDYISYNSELPSLVR</sequence>
<protein>
    <submittedName>
        <fullName evidence="1">ABD12 lipase</fullName>
    </submittedName>
</protein>
<feature type="non-terminal residue" evidence="1">
    <location>
        <position position="1"/>
    </location>
</feature>
<evidence type="ECO:0000313" key="2">
    <source>
        <dbReference type="Proteomes" id="UP000519239"/>
    </source>
</evidence>
<dbReference type="AlphaFoldDB" id="A0A7L4K9W9"/>
<dbReference type="OrthoDB" id="10249433at2759"/>
<dbReference type="Proteomes" id="UP000519239">
    <property type="component" value="Unassembled WGS sequence"/>
</dbReference>
<gene>
    <name evidence="1" type="primary">Abhd12_1</name>
    <name evidence="1" type="ORF">CEUAER_R00921</name>
</gene>
<reference evidence="1 2" key="1">
    <citation type="submission" date="2019-09" db="EMBL/GenBank/DDBJ databases">
        <title>Bird 10,000 Genomes (B10K) Project - Family phase.</title>
        <authorList>
            <person name="Zhang G."/>
        </authorList>
    </citation>
    <scope>NUCLEOTIDE SEQUENCE [LARGE SCALE GENOMIC DNA]</scope>
    <source>
        <strain evidence="1">B10K-CU-031-02</strain>
        <tissue evidence="1">Muscle</tissue>
    </source>
</reference>
<evidence type="ECO:0000313" key="1">
    <source>
        <dbReference type="EMBL" id="NXY49305.1"/>
    </source>
</evidence>
<name>A0A7L4K9W9_9AVES</name>
<keyword evidence="2" id="KW-1185">Reference proteome</keyword>
<dbReference type="EMBL" id="VWPQ01008883">
    <property type="protein sequence ID" value="NXY49305.1"/>
    <property type="molecule type" value="Genomic_DNA"/>
</dbReference>
<organism evidence="1 2">
    <name type="scientific">Ceuthmochares aereus</name>
    <dbReference type="NCBI Taxonomy" id="1961834"/>
    <lineage>
        <taxon>Eukaryota</taxon>
        <taxon>Metazoa</taxon>
        <taxon>Chordata</taxon>
        <taxon>Craniata</taxon>
        <taxon>Vertebrata</taxon>
        <taxon>Euteleostomi</taxon>
        <taxon>Archelosauria</taxon>
        <taxon>Archosauria</taxon>
        <taxon>Dinosauria</taxon>
        <taxon>Saurischia</taxon>
        <taxon>Theropoda</taxon>
        <taxon>Coelurosauria</taxon>
        <taxon>Aves</taxon>
        <taxon>Neognathae</taxon>
        <taxon>Neoaves</taxon>
        <taxon>Otidimorphae</taxon>
        <taxon>Cuculiformes</taxon>
        <taxon>Cuculidae</taxon>
        <taxon>Ceuthmochares</taxon>
    </lineage>
</organism>
<dbReference type="Gene3D" id="3.40.50.1820">
    <property type="entry name" value="alpha/beta hydrolase"/>
    <property type="match status" value="1"/>
</dbReference>
<accession>A0A7L4K9W9</accession>
<feature type="non-terminal residue" evidence="1">
    <location>
        <position position="137"/>
    </location>
</feature>
<dbReference type="InterPro" id="IPR029058">
    <property type="entry name" value="AB_hydrolase_fold"/>
</dbReference>
<comment type="caution">
    <text evidence="1">The sequence shown here is derived from an EMBL/GenBank/DDBJ whole genome shotgun (WGS) entry which is preliminary data.</text>
</comment>
<dbReference type="SUPFAM" id="SSF53474">
    <property type="entry name" value="alpha/beta-Hydrolases"/>
    <property type="match status" value="1"/>
</dbReference>
<proteinExistence type="predicted"/>